<accession>A0A0D6XAQ9</accession>
<dbReference type="PANTHER" id="PTHR39198:SF1">
    <property type="entry name" value="ALPHA-GALACTOSIDASE NEW3 DOMAIN-CONTAINING PROTEIN"/>
    <property type="match status" value="1"/>
</dbReference>
<dbReference type="PROSITE" id="PS00018">
    <property type="entry name" value="EF_HAND_1"/>
    <property type="match status" value="1"/>
</dbReference>
<evidence type="ECO:0000256" key="1">
    <source>
        <dbReference type="SAM" id="SignalP"/>
    </source>
</evidence>
<feature type="chain" id="PRO_5002315542" evidence="1">
    <location>
        <begin position="18"/>
        <end position="907"/>
    </location>
</feature>
<sequence>MAWAVGLALAAGTPAGTAITNQAAASYIDSANQPRTTTSNLVTTIVQQVYAFSITPDGTETSPGQTRSNLPGGQVLFQYTVTNSGNGTDTINLNYAQGANGTSDDFDLLNVQIYKDDNCNGNVDAGEAQVTSLTLGADDTACVVVVATIPTTATNGQYGNLNLTGASSGGPTDTNNWARAVATTAAALTAFKAASPTGSVAPGSTITYTISGSNTGGSAAHAVTSVVTVDGNSKNGILITDVIPSGLTYVSGSLSGSAGAGTVTLIYSTNGGTTWTATQPASGVNAVGMLIEGSGAFFPQGASYTLSFQVQVPSGASAGTSYANSATVQFSPDGTTTQLVTTNSTTNTVGASYDVRVGPYQYPEAGATGSYTVSGYTVNRSGDAQTINSAYSGTQVVFRHTLKNTGNTSDSFTLSFSGAPSGWTCSLLADDLTTPLSGPVGPLPAGGTYDFALKCAIPSTYTGGSVTLNVIATSQGDSSKTDSAQDTVTSVDDGFRFDLYGGVNGTGNYTYTQTTSGTDYTSDDSGNPTRVIYQSGTTFPSANPGAQVVYRLRVKNLNFNGLPDNYQLLLSGVDTTRIASILFYADANDDGTPDGAPISNTGLVNAGQEFKFLAVVTLRPDAAPGAAGFKFEAQSTQSGAEPKDFASSQVNVNTVAQVLLDPDRSGTVTSPGTIQYTHTLINNSNAPATCNVSGNGGSYGWTYLYSTDGTSWQASLSGVSVAPNGGTQTIYVRVQVPAGEPIGRTDVNTVTASCTVGSASASDTATETTTVVGGELRLQKSAVSYVGSTSTVRDPAGATAYPGDRIVYTITAENIGTGNLTNVRVSDPIPAYTTFVSVSATAAGFPAGSTILYSTDGTTWSATAPSSVPTGGAVYVGVDTNGDGTIDANDVMPPGASITITLTVQVQ</sequence>
<dbReference type="NCBIfam" id="TIGR01451">
    <property type="entry name" value="B_ant_repeat"/>
    <property type="match status" value="2"/>
</dbReference>
<evidence type="ECO:0000313" key="3">
    <source>
        <dbReference type="EMBL" id="KIX84767.1"/>
    </source>
</evidence>
<feature type="domain" description="DUF11" evidence="2">
    <location>
        <begin position="798"/>
        <end position="862"/>
    </location>
</feature>
<dbReference type="Gene3D" id="2.60.40.740">
    <property type="match status" value="1"/>
</dbReference>
<evidence type="ECO:0000313" key="4">
    <source>
        <dbReference type="Proteomes" id="UP000030364"/>
    </source>
</evidence>
<dbReference type="AlphaFoldDB" id="A0A0D6XAQ9"/>
<organism evidence="3 4">
    <name type="scientific">Thermus filiformis</name>
    <dbReference type="NCBI Taxonomy" id="276"/>
    <lineage>
        <taxon>Bacteria</taxon>
        <taxon>Thermotogati</taxon>
        <taxon>Deinococcota</taxon>
        <taxon>Deinococci</taxon>
        <taxon>Thermales</taxon>
        <taxon>Thermaceae</taxon>
        <taxon>Thermus</taxon>
    </lineage>
</organism>
<comment type="caution">
    <text evidence="3">The sequence shown here is derived from an EMBL/GenBank/DDBJ whole genome shotgun (WGS) entry which is preliminary data.</text>
</comment>
<dbReference type="InterPro" id="IPR018247">
    <property type="entry name" value="EF_Hand_1_Ca_BS"/>
</dbReference>
<dbReference type="PANTHER" id="PTHR39198">
    <property type="entry name" value="HYPOTHETICAL MEMBRANE PROTEIN, CONSERVED"/>
    <property type="match status" value="1"/>
</dbReference>
<reference evidence="3 4" key="1">
    <citation type="journal article" date="2015" name="Genome Announc.">
        <title>Draft Genome Sequence of the Thermophile Thermus filiformis ATCC 43280, Producer of Carotenoid-(Di)glucoside-Branched Fatty Acid (Di)esters and Source of Hyperthermostable Enzymes of Biotechnological Interest.</title>
        <authorList>
            <person name="Mandelli F."/>
            <person name="Oliveira Ramires B."/>
            <person name="Couger M.B."/>
            <person name="Paixao D.A."/>
            <person name="Camilo C.M."/>
            <person name="Polikarpov I."/>
            <person name="Prade R."/>
            <person name="Riano-Pachon D.M."/>
            <person name="Squina F.M."/>
        </authorList>
    </citation>
    <scope>NUCLEOTIDE SEQUENCE [LARGE SCALE GENOMIC DNA]</scope>
    <source>
        <strain evidence="3 4">ATCC 43280</strain>
    </source>
</reference>
<keyword evidence="4" id="KW-1185">Reference proteome</keyword>
<name>A0A0D6XAQ9_THEFI</name>
<dbReference type="InterPro" id="IPR001434">
    <property type="entry name" value="OmcB-like_DUF11"/>
</dbReference>
<dbReference type="STRING" id="276.THFILI_01775"/>
<dbReference type="Pfam" id="PF01345">
    <property type="entry name" value="DUF11"/>
    <property type="match status" value="1"/>
</dbReference>
<protein>
    <submittedName>
        <fullName evidence="3">Conserved repeat protein</fullName>
    </submittedName>
</protein>
<dbReference type="EMBL" id="JPSL02000036">
    <property type="protein sequence ID" value="KIX84767.1"/>
    <property type="molecule type" value="Genomic_DNA"/>
</dbReference>
<evidence type="ECO:0000259" key="2">
    <source>
        <dbReference type="Pfam" id="PF01345"/>
    </source>
</evidence>
<proteinExistence type="predicted"/>
<gene>
    <name evidence="3" type="ORF">THFILI_01775</name>
</gene>
<feature type="signal peptide" evidence="1">
    <location>
        <begin position="1"/>
        <end position="17"/>
    </location>
</feature>
<dbReference type="InterPro" id="IPR047589">
    <property type="entry name" value="DUF11_rpt"/>
</dbReference>
<keyword evidence="1" id="KW-0732">Signal</keyword>
<dbReference type="Proteomes" id="UP000030364">
    <property type="component" value="Unassembled WGS sequence"/>
</dbReference>